<organism evidence="2 3">
    <name type="scientific">Pseudidiomarina donghaiensis</name>
    <dbReference type="NCBI Taxonomy" id="519452"/>
    <lineage>
        <taxon>Bacteria</taxon>
        <taxon>Pseudomonadati</taxon>
        <taxon>Pseudomonadota</taxon>
        <taxon>Gammaproteobacteria</taxon>
        <taxon>Alteromonadales</taxon>
        <taxon>Idiomarinaceae</taxon>
        <taxon>Pseudidiomarina</taxon>
    </lineage>
</organism>
<name>A0A432XCP3_9GAMM</name>
<comment type="caution">
    <text evidence="2">The sequence shown here is derived from an EMBL/GenBank/DDBJ whole genome shotgun (WGS) entry which is preliminary data.</text>
</comment>
<proteinExistence type="predicted"/>
<evidence type="ECO:0000256" key="1">
    <source>
        <dbReference type="SAM" id="MobiDB-lite"/>
    </source>
</evidence>
<dbReference type="AlphaFoldDB" id="A0A432XCP3"/>
<dbReference type="OrthoDB" id="8139367at2"/>
<protein>
    <submittedName>
        <fullName evidence="2">Uncharacterized protein</fullName>
    </submittedName>
</protein>
<feature type="region of interest" description="Disordered" evidence="1">
    <location>
        <begin position="1"/>
        <end position="30"/>
    </location>
</feature>
<dbReference type="Proteomes" id="UP000286985">
    <property type="component" value="Unassembled WGS sequence"/>
</dbReference>
<feature type="compositionally biased region" description="Polar residues" evidence="1">
    <location>
        <begin position="1"/>
        <end position="22"/>
    </location>
</feature>
<evidence type="ECO:0000313" key="2">
    <source>
        <dbReference type="EMBL" id="RUO46465.1"/>
    </source>
</evidence>
<sequence>MWKNGTATSTQIGYINRNNQKNHGTRGVQGTDHNAIAYKLECLEDGCGHIYGANGTDVFHRKCPKCQSGSSGIEY</sequence>
<dbReference type="EMBL" id="PIPU01000007">
    <property type="protein sequence ID" value="RUO46465.1"/>
    <property type="molecule type" value="Genomic_DNA"/>
</dbReference>
<accession>A0A432XCP3</accession>
<gene>
    <name evidence="2" type="ORF">CWE24_11150</name>
</gene>
<evidence type="ECO:0000313" key="3">
    <source>
        <dbReference type="Proteomes" id="UP000286985"/>
    </source>
</evidence>
<keyword evidence="3" id="KW-1185">Reference proteome</keyword>
<reference evidence="3" key="1">
    <citation type="journal article" date="2018" name="Front. Microbiol.">
        <title>Genome-Based Analysis Reveals the Taxonomy and Diversity of the Family Idiomarinaceae.</title>
        <authorList>
            <person name="Liu Y."/>
            <person name="Lai Q."/>
            <person name="Shao Z."/>
        </authorList>
    </citation>
    <scope>NUCLEOTIDE SEQUENCE [LARGE SCALE GENOMIC DNA]</scope>
    <source>
        <strain evidence="3">908033</strain>
    </source>
</reference>